<dbReference type="InterPro" id="IPR036291">
    <property type="entry name" value="NAD(P)-bd_dom_sf"/>
</dbReference>
<dbReference type="PANTHER" id="PTHR48079:SF6">
    <property type="entry name" value="NAD(P)-BINDING DOMAIN-CONTAINING PROTEIN-RELATED"/>
    <property type="match status" value="1"/>
</dbReference>
<dbReference type="CDD" id="cd05266">
    <property type="entry name" value="SDR_a4"/>
    <property type="match status" value="1"/>
</dbReference>
<dbReference type="InterPro" id="IPR001509">
    <property type="entry name" value="Epimerase_deHydtase"/>
</dbReference>
<dbReference type="InterPro" id="IPR051783">
    <property type="entry name" value="NAD(P)-dependent_oxidoreduct"/>
</dbReference>
<dbReference type="RefSeq" id="WP_245795352.1">
    <property type="nucleotide sequence ID" value="NZ_MVBK01000041.1"/>
</dbReference>
<organism evidence="2 3">
    <name type="scientific">Thioalkalivibrio denitrificans</name>
    <dbReference type="NCBI Taxonomy" id="108003"/>
    <lineage>
        <taxon>Bacteria</taxon>
        <taxon>Pseudomonadati</taxon>
        <taxon>Pseudomonadota</taxon>
        <taxon>Gammaproteobacteria</taxon>
        <taxon>Chromatiales</taxon>
        <taxon>Ectothiorhodospiraceae</taxon>
        <taxon>Thioalkalivibrio</taxon>
    </lineage>
</organism>
<accession>A0A1V3NJW3</accession>
<reference evidence="2 3" key="1">
    <citation type="submission" date="2017-02" db="EMBL/GenBank/DDBJ databases">
        <title>Genomic diversity within the haloalkaliphilic genus Thioalkalivibrio.</title>
        <authorList>
            <person name="Ahn A.-C."/>
            <person name="Meier-Kolthoff J."/>
            <person name="Overmars L."/>
            <person name="Richter M."/>
            <person name="Woyke T."/>
            <person name="Sorokin D.Y."/>
            <person name="Muyzer G."/>
        </authorList>
    </citation>
    <scope>NUCLEOTIDE SEQUENCE [LARGE SCALE GENOMIC DNA]</scope>
    <source>
        <strain evidence="2 3">ALJD</strain>
    </source>
</reference>
<dbReference type="GO" id="GO:0005737">
    <property type="term" value="C:cytoplasm"/>
    <property type="evidence" value="ECO:0007669"/>
    <property type="project" value="TreeGrafter"/>
</dbReference>
<dbReference type="PANTHER" id="PTHR48079">
    <property type="entry name" value="PROTEIN YEEZ"/>
    <property type="match status" value="1"/>
</dbReference>
<dbReference type="GO" id="GO:0004029">
    <property type="term" value="F:aldehyde dehydrogenase (NAD+) activity"/>
    <property type="evidence" value="ECO:0007669"/>
    <property type="project" value="TreeGrafter"/>
</dbReference>
<name>A0A1V3NJW3_9GAMM</name>
<dbReference type="Pfam" id="PF01370">
    <property type="entry name" value="Epimerase"/>
    <property type="match status" value="1"/>
</dbReference>
<feature type="domain" description="NAD-dependent epimerase/dehydratase" evidence="1">
    <location>
        <begin position="6"/>
        <end position="212"/>
    </location>
</feature>
<keyword evidence="3" id="KW-1185">Reference proteome</keyword>
<evidence type="ECO:0000259" key="1">
    <source>
        <dbReference type="Pfam" id="PF01370"/>
    </source>
</evidence>
<gene>
    <name evidence="2" type="ORF">B1C78_07425</name>
</gene>
<dbReference type="Proteomes" id="UP000189462">
    <property type="component" value="Unassembled WGS sequence"/>
</dbReference>
<dbReference type="EMBL" id="MVBK01000041">
    <property type="protein sequence ID" value="OOG25046.1"/>
    <property type="molecule type" value="Genomic_DNA"/>
</dbReference>
<evidence type="ECO:0000313" key="3">
    <source>
        <dbReference type="Proteomes" id="UP000189462"/>
    </source>
</evidence>
<dbReference type="STRING" id="108003.B1C78_07425"/>
<dbReference type="AlphaFoldDB" id="A0A1V3NJW3"/>
<dbReference type="Gene3D" id="3.40.50.720">
    <property type="entry name" value="NAD(P)-binding Rossmann-like Domain"/>
    <property type="match status" value="1"/>
</dbReference>
<sequence length="293" mass="31383">MEQTLIVGCGDVGLRAARLLLAHGHPVLGVVRRAERAQALEREGIPVQRADLDVPEEVAGLPLAGARVIYLAQPPQPGVTDPRMGHFLAACAGAPPRRIVYISTTGVYGDRQGAEVDEGTPVNPQTDRARRRMHAERQLGEFAAAHPTEVIILRVPGIYGPGRLPLDRIRSGTPVICPEDAPPGNRIHADDLAALCVAALDRGAPGEVFNVGDAEHASMTAFIYTVADLAGLPRPPCVPMAEADRHISPGMMSFIRESRIINADKGLRVLGVQLRHPDIASGIRHSLEQEGQM</sequence>
<protein>
    <submittedName>
        <fullName evidence="2">NAD(P)-dependent oxidoreductase</fullName>
    </submittedName>
</protein>
<proteinExistence type="predicted"/>
<dbReference type="SUPFAM" id="SSF51735">
    <property type="entry name" value="NAD(P)-binding Rossmann-fold domains"/>
    <property type="match status" value="1"/>
</dbReference>
<comment type="caution">
    <text evidence="2">The sequence shown here is derived from an EMBL/GenBank/DDBJ whole genome shotgun (WGS) entry which is preliminary data.</text>
</comment>
<evidence type="ECO:0000313" key="2">
    <source>
        <dbReference type="EMBL" id="OOG25046.1"/>
    </source>
</evidence>